<accession>G8PD18</accession>
<organism evidence="2 3">
    <name type="scientific">Pediococcus claussenii (strain ATCC BAA-344 / DSM 14800 / JCM 18046 / KCTC 3811 / LMG 21948 / P06)</name>
    <dbReference type="NCBI Taxonomy" id="701521"/>
    <lineage>
        <taxon>Bacteria</taxon>
        <taxon>Bacillati</taxon>
        <taxon>Bacillota</taxon>
        <taxon>Bacilli</taxon>
        <taxon>Lactobacillales</taxon>
        <taxon>Lactobacillaceae</taxon>
        <taxon>Pediococcus</taxon>
    </lineage>
</organism>
<evidence type="ECO:0000313" key="3">
    <source>
        <dbReference type="Proteomes" id="UP000005444"/>
    </source>
</evidence>
<feature type="transmembrane region" description="Helical" evidence="1">
    <location>
        <begin position="87"/>
        <end position="117"/>
    </location>
</feature>
<dbReference type="Proteomes" id="UP000005444">
    <property type="component" value="Chromosome"/>
</dbReference>
<dbReference type="KEGG" id="pce:PECL_882"/>
<sequence>MISYFLLVVYMFLSKLEDVKYQFSDLTVNVFSPNKIVFCLLLLLLGFSFHSLKKIQNIIKDNKKSSNTLGIVQLEVKAKYNQGFRDFIMSVLVPIISSFSITDHAIATFVVLLIVQFVTYKFYVNSSDIFPNVSLAIWGYSIFIGTETKNGHCNGDSGKVWYVLGKTDEIESIILSEQKMVPFGEPEYRNNNIGVILEDK</sequence>
<protein>
    <submittedName>
        <fullName evidence="2">Uncharacterized protein</fullName>
    </submittedName>
</protein>
<feature type="transmembrane region" description="Helical" evidence="1">
    <location>
        <begin position="34"/>
        <end position="52"/>
    </location>
</feature>
<reference evidence="2 3" key="1">
    <citation type="journal article" date="2012" name="J. Bacteriol.">
        <title>Complete Genome Sequence of the Beer Spoilage Organism Pediococcus claussenii ATCC BAA-344T.</title>
        <authorList>
            <person name="Pittet V."/>
            <person name="Abegunde T."/>
            <person name="Marfleet T."/>
            <person name="Haakensen M."/>
            <person name="Morrow K."/>
            <person name="Jayaprakash T."/>
            <person name="Schroeder K."/>
            <person name="Trost B."/>
            <person name="Byrns S."/>
            <person name="Bergsveinson J."/>
            <person name="Kusalik A."/>
            <person name="Ziola B."/>
        </authorList>
    </citation>
    <scope>NUCLEOTIDE SEQUENCE [LARGE SCALE GENOMIC DNA]</scope>
    <source>
        <strain evidence="2 3">ATCC BAA-344</strain>
    </source>
</reference>
<name>G8PD18_PEDCP</name>
<keyword evidence="1" id="KW-0812">Transmembrane</keyword>
<keyword evidence="1" id="KW-1133">Transmembrane helix</keyword>
<feature type="transmembrane region" description="Helical" evidence="1">
    <location>
        <begin position="129"/>
        <end position="146"/>
    </location>
</feature>
<gene>
    <name evidence="2" type="ordered locus">PECL_882</name>
</gene>
<proteinExistence type="predicted"/>
<dbReference type="AlphaFoldDB" id="G8PD18"/>
<dbReference type="HOGENOM" id="CLU_1365120_0_0_9"/>
<keyword evidence="1" id="KW-0472">Membrane</keyword>
<evidence type="ECO:0000313" key="2">
    <source>
        <dbReference type="EMBL" id="AEV95153.1"/>
    </source>
</evidence>
<keyword evidence="3" id="KW-1185">Reference proteome</keyword>
<dbReference type="STRING" id="701521.PECL_882"/>
<dbReference type="EMBL" id="CP003137">
    <property type="protein sequence ID" value="AEV95153.1"/>
    <property type="molecule type" value="Genomic_DNA"/>
</dbReference>
<dbReference type="PATRIC" id="fig|701521.8.peg.832"/>
<evidence type="ECO:0000256" key="1">
    <source>
        <dbReference type="SAM" id="Phobius"/>
    </source>
</evidence>